<organism evidence="2 3">
    <name type="scientific">Dietzia aurantiaca</name>
    <dbReference type="NCBI Taxonomy" id="983873"/>
    <lineage>
        <taxon>Bacteria</taxon>
        <taxon>Bacillati</taxon>
        <taxon>Actinomycetota</taxon>
        <taxon>Actinomycetes</taxon>
        <taxon>Mycobacteriales</taxon>
        <taxon>Dietziaceae</taxon>
        <taxon>Dietzia</taxon>
    </lineage>
</organism>
<feature type="signal peptide" evidence="1">
    <location>
        <begin position="1"/>
        <end position="25"/>
    </location>
</feature>
<proteinExistence type="predicted"/>
<dbReference type="EMBL" id="JBHSHP010000018">
    <property type="protein sequence ID" value="MFC4754429.1"/>
    <property type="molecule type" value="Genomic_DNA"/>
</dbReference>
<evidence type="ECO:0000256" key="1">
    <source>
        <dbReference type="SAM" id="SignalP"/>
    </source>
</evidence>
<evidence type="ECO:0000313" key="2">
    <source>
        <dbReference type="EMBL" id="MFC4754429.1"/>
    </source>
</evidence>
<reference evidence="3" key="1">
    <citation type="journal article" date="2019" name="Int. J. Syst. Evol. Microbiol.">
        <title>The Global Catalogue of Microorganisms (GCM) 10K type strain sequencing project: providing services to taxonomists for standard genome sequencing and annotation.</title>
        <authorList>
            <consortium name="The Broad Institute Genomics Platform"/>
            <consortium name="The Broad Institute Genome Sequencing Center for Infectious Disease"/>
            <person name="Wu L."/>
            <person name="Ma J."/>
        </authorList>
    </citation>
    <scope>NUCLEOTIDE SEQUENCE [LARGE SCALE GENOMIC DNA]</scope>
    <source>
        <strain evidence="3">JCM 11882</strain>
    </source>
</reference>
<dbReference type="Proteomes" id="UP001595836">
    <property type="component" value="Unassembled WGS sequence"/>
</dbReference>
<feature type="chain" id="PRO_5046280758" evidence="1">
    <location>
        <begin position="26"/>
        <end position="354"/>
    </location>
</feature>
<keyword evidence="3" id="KW-1185">Reference proteome</keyword>
<evidence type="ECO:0000313" key="3">
    <source>
        <dbReference type="Proteomes" id="UP001595836"/>
    </source>
</evidence>
<accession>A0ABV9PPR3</accession>
<dbReference type="RefSeq" id="WP_344992328.1">
    <property type="nucleotide sequence ID" value="NZ_BAABCD010000019.1"/>
</dbReference>
<sequence>MTSLWKSFLGAIALAVVVPFAPAVAGTAATASAAPTVPDDLPFFPEVQQNPQVTVTTEDGRPVDGLTVHRGDVLLIHGTGFSPQANQGGFPLPVPPGVPNGVYVLYSAFPDHWKPSEDAPSGSRTHPHDRMAWVTPAGTLEAIPKAPIDMHRSIARVAQPMADDGSFTARIVVDPAENTPGDNWGVYVYAGAGSVNAAEEFYVPIAYSPEPGPDTPPEPTPDLVVDAGLVHQATSALQGGINPRAGAAEQDGERVSFTRDHAAEAAAGDGVQRYRGTVTATARFNMVEVAMKDPWIETRADGSRVLTALVSQRHDVGADLLHRVELGVLGPADAAGLHPVVLGPVTVGQVAVDG</sequence>
<comment type="caution">
    <text evidence="2">The sequence shown here is derived from an EMBL/GenBank/DDBJ whole genome shotgun (WGS) entry which is preliminary data.</text>
</comment>
<gene>
    <name evidence="2" type="ORF">ACFO7U_06520</name>
</gene>
<protein>
    <submittedName>
        <fullName evidence="2">HtaA protein</fullName>
    </submittedName>
</protein>
<name>A0ABV9PPR3_9ACTN</name>
<keyword evidence="1" id="KW-0732">Signal</keyword>